<dbReference type="AlphaFoldDB" id="A0A7X1I7M3"/>
<organism evidence="1 2">
    <name type="scientific">Streptomyces mexicanus</name>
    <dbReference type="NCBI Taxonomy" id="178566"/>
    <lineage>
        <taxon>Bacteria</taxon>
        <taxon>Bacillati</taxon>
        <taxon>Actinomycetota</taxon>
        <taxon>Actinomycetes</taxon>
        <taxon>Kitasatosporales</taxon>
        <taxon>Streptomycetaceae</taxon>
        <taxon>Streptomyces</taxon>
    </lineage>
</organism>
<dbReference type="EMBL" id="JACMHY010000022">
    <property type="protein sequence ID" value="MBC2869795.1"/>
    <property type="molecule type" value="Genomic_DNA"/>
</dbReference>
<accession>A0A7X1I7M3</accession>
<evidence type="ECO:0000313" key="2">
    <source>
        <dbReference type="Proteomes" id="UP000517694"/>
    </source>
</evidence>
<comment type="caution">
    <text evidence="1">The sequence shown here is derived from an EMBL/GenBank/DDBJ whole genome shotgun (WGS) entry which is preliminary data.</text>
</comment>
<sequence length="303" mass="32998">MSDMWTPLSTRQGTGGVLRHDVPPALSTALRQWIDGAVRESSRLADRVLLRCDLYRDTEHGPEVDDAEFLAWYTPDERLLDVVDAILNLLPGAGVPVQLPAGQKLGMLEAMAGGFANVAFMKHRRPLQELLDDGRSAYTISPNGRALVHRVDPTVTALLNTAARAAGQPDRGSASEHLRRAYTAAYALHPEPGRAYSEAIKAVECAAHATLEPNNTKATLGTMLRELRQHPGQWDVALAGKTGVEGEATITTMLSLLWTGQTSRHGGQQPTREETLAEARMAVDLAVSLVRWFADGTVRRRCP</sequence>
<dbReference type="RefSeq" id="WP_159665725.1">
    <property type="nucleotide sequence ID" value="NZ_JACMHY010000022.1"/>
</dbReference>
<name>A0A7X1I7M3_9ACTN</name>
<protein>
    <submittedName>
        <fullName evidence="1">Uncharacterized protein</fullName>
    </submittedName>
</protein>
<reference evidence="1 2" key="1">
    <citation type="submission" date="2020-08" db="EMBL/GenBank/DDBJ databases">
        <title>Whole-Genome Sequence of French Clinical Streptomyces mexicanus Strain Q0842.</title>
        <authorList>
            <person name="Boxberger M."/>
            <person name="La Scola B."/>
        </authorList>
    </citation>
    <scope>NUCLEOTIDE SEQUENCE [LARGE SCALE GENOMIC DNA]</scope>
    <source>
        <strain evidence="1 2">Marseille-Q0842</strain>
    </source>
</reference>
<keyword evidence="2" id="KW-1185">Reference proteome</keyword>
<proteinExistence type="predicted"/>
<gene>
    <name evidence="1" type="ORF">H1R13_34045</name>
</gene>
<dbReference type="OrthoDB" id="4762448at2"/>
<evidence type="ECO:0000313" key="1">
    <source>
        <dbReference type="EMBL" id="MBC2869795.1"/>
    </source>
</evidence>
<dbReference type="Proteomes" id="UP000517694">
    <property type="component" value="Unassembled WGS sequence"/>
</dbReference>